<dbReference type="GO" id="GO:0016747">
    <property type="term" value="F:acyltransferase activity, transferring groups other than amino-acyl groups"/>
    <property type="evidence" value="ECO:0007669"/>
    <property type="project" value="InterPro"/>
</dbReference>
<dbReference type="OrthoDB" id="9797456at2"/>
<dbReference type="RefSeq" id="WP_138852873.1">
    <property type="nucleotide sequence ID" value="NZ_CP040710.1"/>
</dbReference>
<dbReference type="SUPFAM" id="SSF55729">
    <property type="entry name" value="Acyl-CoA N-acyltransferases (Nat)"/>
    <property type="match status" value="1"/>
</dbReference>
<organism evidence="2 3">
    <name type="scientific">Aggregatimonas sangjinii</name>
    <dbReference type="NCBI Taxonomy" id="2583587"/>
    <lineage>
        <taxon>Bacteria</taxon>
        <taxon>Pseudomonadati</taxon>
        <taxon>Bacteroidota</taxon>
        <taxon>Flavobacteriia</taxon>
        <taxon>Flavobacteriales</taxon>
        <taxon>Flavobacteriaceae</taxon>
        <taxon>Aggregatimonas</taxon>
    </lineage>
</organism>
<dbReference type="InterPro" id="IPR000182">
    <property type="entry name" value="GNAT_dom"/>
</dbReference>
<evidence type="ECO:0000259" key="1">
    <source>
        <dbReference type="PROSITE" id="PS51186"/>
    </source>
</evidence>
<dbReference type="EMBL" id="CP040710">
    <property type="protein sequence ID" value="QCX00528.1"/>
    <property type="molecule type" value="Genomic_DNA"/>
</dbReference>
<dbReference type="Pfam" id="PF13673">
    <property type="entry name" value="Acetyltransf_10"/>
    <property type="match status" value="1"/>
</dbReference>
<keyword evidence="3" id="KW-1185">Reference proteome</keyword>
<evidence type="ECO:0000313" key="3">
    <source>
        <dbReference type="Proteomes" id="UP000310017"/>
    </source>
</evidence>
<reference evidence="2 3" key="1">
    <citation type="submission" date="2019-05" db="EMBL/GenBank/DDBJ databases">
        <title>Genome sequencing of F202Z8.</title>
        <authorList>
            <person name="Kwon Y.M."/>
        </authorList>
    </citation>
    <scope>NUCLEOTIDE SEQUENCE [LARGE SCALE GENOMIC DNA]</scope>
    <source>
        <strain evidence="2 3">F202Z8</strain>
    </source>
</reference>
<dbReference type="Proteomes" id="UP000310017">
    <property type="component" value="Chromosome"/>
</dbReference>
<evidence type="ECO:0000313" key="2">
    <source>
        <dbReference type="EMBL" id="QCX00528.1"/>
    </source>
</evidence>
<name>A0A5B7SU32_9FLAO</name>
<protein>
    <submittedName>
        <fullName evidence="2">GNAT family N-acetyltransferase</fullName>
    </submittedName>
</protein>
<dbReference type="KEGG" id="asag:FGM00_10530"/>
<gene>
    <name evidence="2" type="ORF">FGM00_10530</name>
</gene>
<feature type="domain" description="N-acetyltransferase" evidence="1">
    <location>
        <begin position="1"/>
        <end position="149"/>
    </location>
</feature>
<dbReference type="InterPro" id="IPR016181">
    <property type="entry name" value="Acyl_CoA_acyltransferase"/>
</dbReference>
<dbReference type="AlphaFoldDB" id="A0A5B7SU32"/>
<proteinExistence type="predicted"/>
<dbReference type="PROSITE" id="PS51186">
    <property type="entry name" value="GNAT"/>
    <property type="match status" value="1"/>
</dbReference>
<accession>A0A5B7SU32</accession>
<keyword evidence="2" id="KW-0808">Transferase</keyword>
<dbReference type="Gene3D" id="3.40.630.30">
    <property type="match status" value="1"/>
</dbReference>
<dbReference type="CDD" id="cd04301">
    <property type="entry name" value="NAT_SF"/>
    <property type="match status" value="1"/>
</dbReference>
<sequence length="149" mass="17184">MIQRLNHTHADVAEKIYGVFQKSYAVEAKLLEAVDFPPLQRTQNDIQTGENDFYGFYMDARLVAVVEIAHQKPAVHIQSLVVLPEYFRMGIASSLISFVSVTYPTPLFTVETGFKNEPAIALYKKFDFVETKQWNTDHGIRKIRFEKRL</sequence>